<feature type="domain" description="CheR-type methyltransferase" evidence="1">
    <location>
        <begin position="1"/>
        <end position="250"/>
    </location>
</feature>
<dbReference type="RefSeq" id="WP_348262144.1">
    <property type="nucleotide sequence ID" value="NZ_CP121196.1"/>
</dbReference>
<accession>A0AAU7DHV3</accession>
<dbReference type="InterPro" id="IPR022642">
    <property type="entry name" value="CheR_C"/>
</dbReference>
<organism evidence="2">
    <name type="scientific">Telmatobacter sp. DSM 110680</name>
    <dbReference type="NCBI Taxonomy" id="3036704"/>
    <lineage>
        <taxon>Bacteria</taxon>
        <taxon>Pseudomonadati</taxon>
        <taxon>Acidobacteriota</taxon>
        <taxon>Terriglobia</taxon>
        <taxon>Terriglobales</taxon>
        <taxon>Acidobacteriaceae</taxon>
        <taxon>Telmatobacter</taxon>
    </lineage>
</organism>
<evidence type="ECO:0000313" key="2">
    <source>
        <dbReference type="EMBL" id="XBH16914.1"/>
    </source>
</evidence>
<dbReference type="SUPFAM" id="SSF47757">
    <property type="entry name" value="Chemotaxis receptor methyltransferase CheR, N-terminal domain"/>
    <property type="match status" value="1"/>
</dbReference>
<dbReference type="SUPFAM" id="SSF53335">
    <property type="entry name" value="S-adenosyl-L-methionine-dependent methyltransferases"/>
    <property type="match status" value="1"/>
</dbReference>
<dbReference type="PRINTS" id="PR00996">
    <property type="entry name" value="CHERMTFRASE"/>
</dbReference>
<dbReference type="PROSITE" id="PS50123">
    <property type="entry name" value="CHER"/>
    <property type="match status" value="1"/>
</dbReference>
<sequence>MNGPTSGDYLYLREVVFSHTQNVLEPSHDHLFQSRLVGLLHRHSLSRLDELVHLLRAAKSPELERAVAEAMTINETSFFRDCRSFELLRTEVLPKIIEDCRSTRRLRFWSAASSTGQEAYSLAILICENFPQLSDWNIRIEGTDVCAEVVQRARQGRFHRIEMNRGLPARLLVRYFDHTGESWVIKPEVASLCHFRQANLCGQLPFQECFDVIFLRNVILYLSLETRQTLLSAMHRLIRKKGYLFLGSAEQPPDRSLWTTVLSGGTCHYRPI</sequence>
<dbReference type="Pfam" id="PF01739">
    <property type="entry name" value="CheR"/>
    <property type="match status" value="1"/>
</dbReference>
<dbReference type="GO" id="GO:0008757">
    <property type="term" value="F:S-adenosylmethionine-dependent methyltransferase activity"/>
    <property type="evidence" value="ECO:0007669"/>
    <property type="project" value="InterPro"/>
</dbReference>
<dbReference type="InterPro" id="IPR029063">
    <property type="entry name" value="SAM-dependent_MTases_sf"/>
</dbReference>
<gene>
    <name evidence="2" type="ORF">P8935_20355</name>
</gene>
<evidence type="ECO:0000259" key="1">
    <source>
        <dbReference type="PROSITE" id="PS50123"/>
    </source>
</evidence>
<protein>
    <submittedName>
        <fullName evidence="2">Protein-glutamate O-methyltransferase CheR</fullName>
    </submittedName>
</protein>
<dbReference type="PANTHER" id="PTHR24422">
    <property type="entry name" value="CHEMOTAXIS PROTEIN METHYLTRANSFERASE"/>
    <property type="match status" value="1"/>
</dbReference>
<proteinExistence type="predicted"/>
<dbReference type="InterPro" id="IPR050903">
    <property type="entry name" value="Bact_Chemotaxis_MeTrfase"/>
</dbReference>
<name>A0AAU7DHV3_9BACT</name>
<dbReference type="EMBL" id="CP121196">
    <property type="protein sequence ID" value="XBH16914.1"/>
    <property type="molecule type" value="Genomic_DNA"/>
</dbReference>
<dbReference type="InterPro" id="IPR000780">
    <property type="entry name" value="CheR_MeTrfase"/>
</dbReference>
<dbReference type="AlphaFoldDB" id="A0AAU7DHV3"/>
<dbReference type="PANTHER" id="PTHR24422:SF21">
    <property type="entry name" value="CHEMOTAXIS PROTEIN METHYLTRANSFERASE 1"/>
    <property type="match status" value="1"/>
</dbReference>
<dbReference type="SMART" id="SM00138">
    <property type="entry name" value="MeTrc"/>
    <property type="match status" value="1"/>
</dbReference>
<reference evidence="2" key="1">
    <citation type="submission" date="2023-03" db="EMBL/GenBank/DDBJ databases">
        <title>Edaphobacter sp.</title>
        <authorList>
            <person name="Huber K.J."/>
            <person name="Papendorf J."/>
            <person name="Pilke C."/>
            <person name="Bunk B."/>
            <person name="Sproeer C."/>
            <person name="Pester M."/>
        </authorList>
    </citation>
    <scope>NUCLEOTIDE SEQUENCE</scope>
    <source>
        <strain evidence="2">DSM 110680</strain>
    </source>
</reference>
<dbReference type="Gene3D" id="3.40.50.150">
    <property type="entry name" value="Vaccinia Virus protein VP39"/>
    <property type="match status" value="1"/>
</dbReference>